<proteinExistence type="inferred from homology"/>
<dbReference type="InterPro" id="IPR029063">
    <property type="entry name" value="SAM-dependent_MTases_sf"/>
</dbReference>
<keyword evidence="3" id="KW-1185">Reference proteome</keyword>
<dbReference type="PANTHER" id="PTHR32266">
    <property type="entry name" value="NICOTIANAMINE SYNTHASE 3"/>
    <property type="match status" value="1"/>
</dbReference>
<dbReference type="InterPro" id="IPR004298">
    <property type="entry name" value="Nicotian_synth"/>
</dbReference>
<dbReference type="GO" id="GO:0030410">
    <property type="term" value="F:nicotianamine synthase activity"/>
    <property type="evidence" value="ECO:0007669"/>
    <property type="project" value="UniProtKB-UniRule"/>
</dbReference>
<evidence type="ECO:0000256" key="1">
    <source>
        <dbReference type="ARBA" id="ARBA00007009"/>
    </source>
</evidence>
<dbReference type="Pfam" id="PF03059">
    <property type="entry name" value="NAS"/>
    <property type="match status" value="1"/>
</dbReference>
<keyword evidence="2" id="KW-0808">Transferase</keyword>
<evidence type="ECO:0000313" key="4">
    <source>
        <dbReference type="RefSeq" id="XP_018490210.1"/>
    </source>
</evidence>
<reference evidence="4" key="2">
    <citation type="submission" date="2025-08" db="UniProtKB">
        <authorList>
            <consortium name="RefSeq"/>
        </authorList>
    </citation>
    <scope>IDENTIFICATION</scope>
    <source>
        <tissue evidence="4">Leaf</tissue>
    </source>
</reference>
<comment type="function">
    <text evidence="2">Synthesizes nicotianamine, a polyamine which serves as a sensor for the physiological iron status within the plant, and/or might be involved in the transport of iron.</text>
</comment>
<dbReference type="KEGG" id="rsz:108860857"/>
<dbReference type="OrthoDB" id="1858069at2759"/>
<dbReference type="Gene3D" id="3.40.50.150">
    <property type="entry name" value="Vaccinia Virus protein VP39"/>
    <property type="match status" value="1"/>
</dbReference>
<dbReference type="Proteomes" id="UP000504610">
    <property type="component" value="Chromosome 5"/>
</dbReference>
<dbReference type="GO" id="GO:0030418">
    <property type="term" value="P:nicotianamine biosynthetic process"/>
    <property type="evidence" value="ECO:0007669"/>
    <property type="project" value="UniProtKB-UniRule"/>
</dbReference>
<evidence type="ECO:0000256" key="2">
    <source>
        <dbReference type="RuleBase" id="RU368095"/>
    </source>
</evidence>
<name>A0A6J0P0N3_RAPSA</name>
<keyword evidence="2" id="KW-0949">S-adenosyl-L-methionine</keyword>
<sequence>MLSEEIQFVNQITDLYNQILKLRSLRPSNECDTLFEKLETLCMTADTNIDVQKMSHEVQGMRSHLIKLHGEATGYLEKHFSEILGSLEDNPVDHVDLYPSYLLTVNMIKLELDLIRKHTLRLPTKIAFVGSGSIPMSSIVLAKFHLPNTTFHNFDIDHQANALATHLVSRDPDLSQRLFFYTTDILNMTAVILREYDVIFLASMVGLTKEAKVKAIEHLEKHMAPEALLMLRSSHGLRSFIYQSVDPCDLKGFNVLTIHHPMSNKVPTSVVIARKLGGKSTYEENNGVRSGKI</sequence>
<dbReference type="RefSeq" id="XP_018490210.1">
    <property type="nucleotide sequence ID" value="XM_018634708.2"/>
</dbReference>
<dbReference type="AlphaFoldDB" id="A0A6J0P0N3"/>
<dbReference type="EC" id="2.5.1.43" evidence="2"/>
<reference evidence="3" key="1">
    <citation type="journal article" date="2019" name="Database">
        <title>The radish genome database (RadishGD): an integrated information resource for radish genomics.</title>
        <authorList>
            <person name="Yu H.J."/>
            <person name="Baek S."/>
            <person name="Lee Y.J."/>
            <person name="Cho A."/>
            <person name="Mun J.H."/>
        </authorList>
    </citation>
    <scope>NUCLEOTIDE SEQUENCE [LARGE SCALE GENOMIC DNA]</scope>
    <source>
        <strain evidence="3">cv. WK10039</strain>
    </source>
</reference>
<evidence type="ECO:0000313" key="3">
    <source>
        <dbReference type="Proteomes" id="UP000504610"/>
    </source>
</evidence>
<gene>
    <name evidence="4" type="primary">LOC108860857</name>
</gene>
<comment type="similarity">
    <text evidence="1 2">Belongs to the nicotianamine synthase (NAS)-like family.</text>
</comment>
<organism evidence="3 4">
    <name type="scientific">Raphanus sativus</name>
    <name type="common">Radish</name>
    <name type="synonym">Raphanus raphanistrum var. sativus</name>
    <dbReference type="NCBI Taxonomy" id="3726"/>
    <lineage>
        <taxon>Eukaryota</taxon>
        <taxon>Viridiplantae</taxon>
        <taxon>Streptophyta</taxon>
        <taxon>Embryophyta</taxon>
        <taxon>Tracheophyta</taxon>
        <taxon>Spermatophyta</taxon>
        <taxon>Magnoliopsida</taxon>
        <taxon>eudicotyledons</taxon>
        <taxon>Gunneridae</taxon>
        <taxon>Pentapetalae</taxon>
        <taxon>rosids</taxon>
        <taxon>malvids</taxon>
        <taxon>Brassicales</taxon>
        <taxon>Brassicaceae</taxon>
        <taxon>Brassiceae</taxon>
        <taxon>Raphanus</taxon>
    </lineage>
</organism>
<dbReference type="GeneID" id="108860857"/>
<accession>A0A6J0P0N3</accession>
<dbReference type="PROSITE" id="PS51142">
    <property type="entry name" value="NAS"/>
    <property type="match status" value="1"/>
</dbReference>
<dbReference type="PANTHER" id="PTHR32266:SF18">
    <property type="entry name" value="NICOTIANAMINE SYNTHASE 2"/>
    <property type="match status" value="1"/>
</dbReference>
<comment type="catalytic activity">
    <reaction evidence="2">
        <text>3 S-adenosyl-L-methionine = nicotianamine + 3 S-methyl-5'-thioadenosine + 3 H(+)</text>
        <dbReference type="Rhea" id="RHEA:16481"/>
        <dbReference type="ChEBI" id="CHEBI:15378"/>
        <dbReference type="ChEBI" id="CHEBI:17509"/>
        <dbReference type="ChEBI" id="CHEBI:58249"/>
        <dbReference type="ChEBI" id="CHEBI:59789"/>
        <dbReference type="EC" id="2.5.1.43"/>
    </reaction>
</comment>
<protein>
    <recommendedName>
        <fullName evidence="2">Nicotianamine synthase</fullName>
        <ecNumber evidence="2">2.5.1.43</ecNumber>
    </recommendedName>
</protein>